<evidence type="ECO:0000313" key="3">
    <source>
        <dbReference type="Proteomes" id="UP001178507"/>
    </source>
</evidence>
<feature type="compositionally biased region" description="Basic and acidic residues" evidence="1">
    <location>
        <begin position="487"/>
        <end position="496"/>
    </location>
</feature>
<evidence type="ECO:0000256" key="1">
    <source>
        <dbReference type="SAM" id="MobiDB-lite"/>
    </source>
</evidence>
<dbReference type="EMBL" id="CAUJNA010003505">
    <property type="protein sequence ID" value="CAJ1403685.1"/>
    <property type="molecule type" value="Genomic_DNA"/>
</dbReference>
<protein>
    <submittedName>
        <fullName evidence="2">Uncharacterized protein</fullName>
    </submittedName>
</protein>
<evidence type="ECO:0000313" key="2">
    <source>
        <dbReference type="EMBL" id="CAJ1403685.1"/>
    </source>
</evidence>
<feature type="region of interest" description="Disordered" evidence="1">
    <location>
        <begin position="409"/>
        <end position="457"/>
    </location>
</feature>
<proteinExistence type="predicted"/>
<reference evidence="2" key="1">
    <citation type="submission" date="2023-08" db="EMBL/GenBank/DDBJ databases">
        <authorList>
            <person name="Chen Y."/>
            <person name="Shah S."/>
            <person name="Dougan E. K."/>
            <person name="Thang M."/>
            <person name="Chan C."/>
        </authorList>
    </citation>
    <scope>NUCLEOTIDE SEQUENCE</scope>
</reference>
<dbReference type="AlphaFoldDB" id="A0AA36N963"/>
<feature type="region of interest" description="Disordered" evidence="1">
    <location>
        <begin position="487"/>
        <end position="554"/>
    </location>
</feature>
<sequence>MAGAVTYQGLVGADDAMLASIPDREAPLPAIRQGAHGVRSEEPGRCSPSDDLVLRSVPRPLPIYWQEPRTGTNEAYPHSFAMSPPQSCAIRADPLISSGSLAVPTSLDGTAKWRQVSPSPSPITGATWYGTSVVIPHTGCAPRPSVEPHACSPCTTATAPTVWASQPEASRAVHAEPPQVSSQSLGAARAPLPVVEPCSPCATATAPTVWASQPEASRAVHAEPPQVSSHTLGAARAPLPVVNHPPVRATAPSPWQARSLSPLPSRVCYVYPQAPAPAPAFPMVPAGTVPLVPVGPPASPAVSPAPAGPRMLLTAPVVTAPPPPSLMQCQGYCNVRAATSRGEPFAASPRAQAGIRSTRSLSPLRCLPVRHSRQGSVAETEAPANYAELLAEAKRRLQEKVDAAVSRSLAAGQREQCESRADSAPPWAPSDTKATNGTPCDVRDTQMEASPSSRLEPLTLAAFPSPCGARHESTGLAKLKALLAESKLESPRRRPSDGFSSASRASQQAGSLPDPLPGPGQCGRGSAFHTPMPSSFFTPRQLDARTSDSPRGAVLDNLTEDRVLHSRSWNESRMSVVSWPSEYFEDRRLPSKCESRPSVVSDYPEDVGHRRSQDPLQSRSRNESRPSVVSWPSDSEAFQAPEMQASRSLSRLEAHLAEQGSREEAEPRGAGDVAGGSRAKDAQDFQLKLSEWDGSINPRAADFSSPSVFG</sequence>
<feature type="compositionally biased region" description="Basic and acidic residues" evidence="1">
    <location>
        <begin position="650"/>
        <end position="669"/>
    </location>
</feature>
<keyword evidence="3" id="KW-1185">Reference proteome</keyword>
<feature type="region of interest" description="Disordered" evidence="1">
    <location>
        <begin position="28"/>
        <end position="52"/>
    </location>
</feature>
<accession>A0AA36N963</accession>
<feature type="compositionally biased region" description="Polar residues" evidence="1">
    <location>
        <begin position="614"/>
        <end position="633"/>
    </location>
</feature>
<feature type="region of interest" description="Disordered" evidence="1">
    <location>
        <begin position="587"/>
        <end position="710"/>
    </location>
</feature>
<organism evidence="2 3">
    <name type="scientific">Effrenium voratum</name>
    <dbReference type="NCBI Taxonomy" id="2562239"/>
    <lineage>
        <taxon>Eukaryota</taxon>
        <taxon>Sar</taxon>
        <taxon>Alveolata</taxon>
        <taxon>Dinophyceae</taxon>
        <taxon>Suessiales</taxon>
        <taxon>Symbiodiniaceae</taxon>
        <taxon>Effrenium</taxon>
    </lineage>
</organism>
<comment type="caution">
    <text evidence="2">The sequence shown here is derived from an EMBL/GenBank/DDBJ whole genome shotgun (WGS) entry which is preliminary data.</text>
</comment>
<gene>
    <name evidence="2" type="ORF">EVOR1521_LOCUS26304</name>
</gene>
<dbReference type="Proteomes" id="UP001178507">
    <property type="component" value="Unassembled WGS sequence"/>
</dbReference>
<feature type="compositionally biased region" description="Low complexity" evidence="1">
    <location>
        <begin position="500"/>
        <end position="511"/>
    </location>
</feature>
<name>A0AA36N963_9DINO</name>